<reference evidence="2 3" key="1">
    <citation type="journal article" date="2017" name="Front. Microbiol.">
        <title>Genomics reveals a unique clone of Burkholderia cenocepacia harbouring an actively excising novel genomic island.</title>
        <authorList>
            <person name="Patil P."/>
            <person name="Mali S."/>
            <person name="Midha S."/>
            <person name="Gautam V."/>
            <person name="Dash L."/>
            <person name="Kumar S."/>
            <person name="Shastri J."/>
            <person name="Singhal L."/>
            <person name="Patil P.B."/>
        </authorList>
    </citation>
    <scope>NUCLEOTIDE SEQUENCE [LARGE SCALE GENOMIC DNA]</scope>
    <source>
        <strain evidence="2 3">BC-19</strain>
    </source>
</reference>
<dbReference type="Proteomes" id="UP000191686">
    <property type="component" value="Unassembled WGS sequence"/>
</dbReference>
<gene>
    <name evidence="2" type="ORF">UE95_028550</name>
</gene>
<protein>
    <submittedName>
        <fullName evidence="2">Prevent-host-death protein</fullName>
    </submittedName>
</protein>
<dbReference type="EMBL" id="JYMX02000029">
    <property type="protein sequence ID" value="MCW3715244.1"/>
    <property type="molecule type" value="Genomic_DNA"/>
</dbReference>
<dbReference type="InterPro" id="IPR036165">
    <property type="entry name" value="YefM-like_sf"/>
</dbReference>
<organism evidence="2 3">
    <name type="scientific">Burkholderia cenocepacia</name>
    <dbReference type="NCBI Taxonomy" id="95486"/>
    <lineage>
        <taxon>Bacteria</taxon>
        <taxon>Pseudomonadati</taxon>
        <taxon>Pseudomonadota</taxon>
        <taxon>Betaproteobacteria</taxon>
        <taxon>Burkholderiales</taxon>
        <taxon>Burkholderiaceae</taxon>
        <taxon>Burkholderia</taxon>
        <taxon>Burkholderia cepacia complex</taxon>
    </lineage>
</organism>
<reference evidence="2 3" key="2">
    <citation type="journal article" date="2017" name="Front. Microbiol.">
        <title>Genomics Reveals a Unique Clone of Burkholderia cenocepacia Harboring an Actively Excising Novel Genomic Island.</title>
        <authorList>
            <person name="Patil P.P."/>
            <person name="Mali S."/>
            <person name="Midha S."/>
            <person name="Gautam V."/>
            <person name="Dash L."/>
            <person name="Kumar S."/>
            <person name="Shastri J."/>
            <person name="Singhal L."/>
            <person name="Patil P.B."/>
        </authorList>
    </citation>
    <scope>NUCLEOTIDE SEQUENCE [LARGE SCALE GENOMIC DNA]</scope>
    <source>
        <strain evidence="2 3">BC-19</strain>
    </source>
</reference>
<name>A0A1V2XZE9_9BURK</name>
<comment type="similarity">
    <text evidence="1">Belongs to the phD/YefM antitoxin family.</text>
</comment>
<dbReference type="RefSeq" id="WP_006495400.1">
    <property type="nucleotide sequence ID" value="NZ_CAJPCK010000027.1"/>
</dbReference>
<sequence>MPTYDLRDATRNLSLLIDDAIRSGEPFVIENDGKPLVKVVPIASAPTLAPVSRVGFMKGQIRVPEDFDALHADTIRNRFDGTE</sequence>
<evidence type="ECO:0000313" key="3">
    <source>
        <dbReference type="Proteomes" id="UP000191686"/>
    </source>
</evidence>
<proteinExistence type="inferred from homology"/>
<dbReference type="SUPFAM" id="SSF143120">
    <property type="entry name" value="YefM-like"/>
    <property type="match status" value="1"/>
</dbReference>
<evidence type="ECO:0000256" key="1">
    <source>
        <dbReference type="ARBA" id="ARBA00009981"/>
    </source>
</evidence>
<dbReference type="OrthoDB" id="9800503at2"/>
<comment type="caution">
    <text evidence="2">The sequence shown here is derived from an EMBL/GenBank/DDBJ whole genome shotgun (WGS) entry which is preliminary data.</text>
</comment>
<evidence type="ECO:0000313" key="2">
    <source>
        <dbReference type="EMBL" id="MCW3715244.1"/>
    </source>
</evidence>
<dbReference type="GeneID" id="56556537"/>
<dbReference type="AlphaFoldDB" id="A0A1V2XZE9"/>
<accession>A0A1V2XZE9</accession>